<evidence type="ECO:0000313" key="1">
    <source>
        <dbReference type="EMBL" id="ACR37530.1"/>
    </source>
</evidence>
<protein>
    <submittedName>
        <fullName evidence="1">Uncharacterized protein</fullName>
    </submittedName>
</protein>
<name>C4J8N0_MAIZE</name>
<proteinExistence type="evidence at transcript level"/>
<reference evidence="1" key="1">
    <citation type="journal article" date="2009" name="PLoS Genet.">
        <title>Sequencing, mapping, and analysis of 27,455 maize full-length cDNAs.</title>
        <authorList>
            <person name="Soderlund C."/>
            <person name="Descour A."/>
            <person name="Kudrna D."/>
            <person name="Bomhoff M."/>
            <person name="Boyd L."/>
            <person name="Currie J."/>
            <person name="Angelova A."/>
            <person name="Collura K."/>
            <person name="Wissotski M."/>
            <person name="Ashley E."/>
            <person name="Morrow D."/>
            <person name="Fernandes J."/>
            <person name="Walbot V."/>
            <person name="Yu Y."/>
        </authorList>
    </citation>
    <scope>NUCLEOTIDE SEQUENCE</scope>
    <source>
        <strain evidence="1">B73</strain>
    </source>
</reference>
<accession>C4J8N0</accession>
<sequence length="43" mass="4941">MGGHTRIPLKYQKLTSSSQEKSCYHCNLKRHLSSNPTCQDFQS</sequence>
<organism evidence="1">
    <name type="scientific">Zea mays</name>
    <name type="common">Maize</name>
    <dbReference type="NCBI Taxonomy" id="4577"/>
    <lineage>
        <taxon>Eukaryota</taxon>
        <taxon>Viridiplantae</taxon>
        <taxon>Streptophyta</taxon>
        <taxon>Embryophyta</taxon>
        <taxon>Tracheophyta</taxon>
        <taxon>Spermatophyta</taxon>
        <taxon>Magnoliopsida</taxon>
        <taxon>Liliopsida</taxon>
        <taxon>Poales</taxon>
        <taxon>Poaceae</taxon>
        <taxon>PACMAD clade</taxon>
        <taxon>Panicoideae</taxon>
        <taxon>Andropogonodae</taxon>
        <taxon>Andropogoneae</taxon>
        <taxon>Tripsacinae</taxon>
        <taxon>Zea</taxon>
    </lineage>
</organism>
<dbReference type="EMBL" id="BT087177">
    <property type="protein sequence ID" value="ACR37530.1"/>
    <property type="molecule type" value="mRNA"/>
</dbReference>
<dbReference type="AlphaFoldDB" id="C4J8N0"/>
<reference evidence="1" key="2">
    <citation type="submission" date="2012-06" db="EMBL/GenBank/DDBJ databases">
        <authorList>
            <person name="Yu Y."/>
            <person name="Currie J."/>
            <person name="Lomeli R."/>
            <person name="Angelova A."/>
            <person name="Collura K."/>
            <person name="Wissotski M."/>
            <person name="Campos D."/>
            <person name="Kudrna D."/>
            <person name="Golser W."/>
            <person name="Ashely E."/>
            <person name="Descour A."/>
            <person name="Fernandes J."/>
            <person name="Soderlund C."/>
            <person name="Walbot V."/>
        </authorList>
    </citation>
    <scope>NUCLEOTIDE SEQUENCE</scope>
    <source>
        <strain evidence="1">B73</strain>
    </source>
</reference>